<organism evidence="1 2">
    <name type="scientific">Daphnia magna</name>
    <dbReference type="NCBI Taxonomy" id="35525"/>
    <lineage>
        <taxon>Eukaryota</taxon>
        <taxon>Metazoa</taxon>
        <taxon>Ecdysozoa</taxon>
        <taxon>Arthropoda</taxon>
        <taxon>Crustacea</taxon>
        <taxon>Branchiopoda</taxon>
        <taxon>Diplostraca</taxon>
        <taxon>Cladocera</taxon>
        <taxon>Anomopoda</taxon>
        <taxon>Daphniidae</taxon>
        <taxon>Daphnia</taxon>
    </lineage>
</organism>
<reference evidence="1 2" key="1">
    <citation type="submission" date="2016-03" db="EMBL/GenBank/DDBJ databases">
        <title>EvidentialGene: Evidence-directed Construction of Genes on Genomes.</title>
        <authorList>
            <person name="Gilbert D.G."/>
            <person name="Choi J.-H."/>
            <person name="Mockaitis K."/>
            <person name="Colbourne J."/>
            <person name="Pfrender M."/>
        </authorList>
    </citation>
    <scope>NUCLEOTIDE SEQUENCE [LARGE SCALE GENOMIC DNA]</scope>
    <source>
        <strain evidence="1 2">Xinb3</strain>
        <tissue evidence="1">Complete organism</tissue>
    </source>
</reference>
<evidence type="ECO:0000313" key="1">
    <source>
        <dbReference type="EMBL" id="KZS20205.1"/>
    </source>
</evidence>
<keyword evidence="2" id="KW-1185">Reference proteome</keyword>
<dbReference type="Proteomes" id="UP000076858">
    <property type="component" value="Unassembled WGS sequence"/>
</dbReference>
<proteinExistence type="predicted"/>
<comment type="caution">
    <text evidence="1">The sequence shown here is derived from an EMBL/GenBank/DDBJ whole genome shotgun (WGS) entry which is preliminary data.</text>
</comment>
<sequence>MKIMGKANRPPCQIHSDITAKKKAGYLIIHTASVVDVALDKDI</sequence>
<protein>
    <submittedName>
        <fullName evidence="1">Uncharacterized protein</fullName>
    </submittedName>
</protein>
<accession>A0A162R3P6</accession>
<evidence type="ECO:0000313" key="2">
    <source>
        <dbReference type="Proteomes" id="UP000076858"/>
    </source>
</evidence>
<dbReference type="EMBL" id="LRGB01000243">
    <property type="protein sequence ID" value="KZS20205.1"/>
    <property type="molecule type" value="Genomic_DNA"/>
</dbReference>
<name>A0A162R3P6_9CRUS</name>
<gene>
    <name evidence="1" type="ORF">APZ42_013256</name>
</gene>
<dbReference type="AlphaFoldDB" id="A0A162R3P6"/>